<dbReference type="Gene3D" id="2.40.10.220">
    <property type="entry name" value="predicted glycosyltransferase like domains"/>
    <property type="match status" value="1"/>
</dbReference>
<dbReference type="SUPFAM" id="SSF141371">
    <property type="entry name" value="PilZ domain-like"/>
    <property type="match status" value="1"/>
</dbReference>
<evidence type="ECO:0000313" key="3">
    <source>
        <dbReference type="Proteomes" id="UP000187439"/>
    </source>
</evidence>
<reference evidence="2 3" key="1">
    <citation type="submission" date="2016-10" db="EMBL/GenBank/DDBJ databases">
        <title>Paenibacillus species isolates.</title>
        <authorList>
            <person name="Beno S.M."/>
        </authorList>
    </citation>
    <scope>NUCLEOTIDE SEQUENCE [LARGE SCALE GENOMIC DNA]</scope>
    <source>
        <strain evidence="2 3">FSL H7-0710</strain>
    </source>
</reference>
<evidence type="ECO:0000259" key="1">
    <source>
        <dbReference type="Pfam" id="PF07238"/>
    </source>
</evidence>
<protein>
    <submittedName>
        <fullName evidence="2">PilZ domain-containing protein</fullName>
    </submittedName>
</protein>
<dbReference type="Pfam" id="PF07238">
    <property type="entry name" value="PilZ"/>
    <property type="match status" value="1"/>
</dbReference>
<proteinExistence type="predicted"/>
<accession>A0A1R0Y3Y9</accession>
<evidence type="ECO:0000313" key="2">
    <source>
        <dbReference type="EMBL" id="OMD42019.1"/>
    </source>
</evidence>
<dbReference type="OrthoDB" id="2354159at2"/>
<dbReference type="InterPro" id="IPR009875">
    <property type="entry name" value="PilZ_domain"/>
</dbReference>
<dbReference type="EMBL" id="MPTC01000005">
    <property type="protein sequence ID" value="OMD42019.1"/>
    <property type="molecule type" value="Genomic_DNA"/>
</dbReference>
<dbReference type="GO" id="GO:0035438">
    <property type="term" value="F:cyclic-di-GMP binding"/>
    <property type="evidence" value="ECO:0007669"/>
    <property type="project" value="InterPro"/>
</dbReference>
<dbReference type="RefSeq" id="WP_076118264.1">
    <property type="nucleotide sequence ID" value="NZ_MPTC01000005.1"/>
</dbReference>
<dbReference type="AlphaFoldDB" id="A0A1R0Y3Y9"/>
<gene>
    <name evidence="2" type="ORF">BSK52_07865</name>
</gene>
<name>A0A1R0Y3Y9_9BACL</name>
<sequence>MDVSSRKEPFRYVMNQPLECWIEVPTSSIGPGAGKLTEAVLLDLSRSGCKVRTPLNLRFTAGDTKLVIHLQLNEEKLQLVGSVRWGWMFGLGQYQYGVKLRLREDEEERLLKELEIWTASLNDVEGL</sequence>
<dbReference type="Proteomes" id="UP000187439">
    <property type="component" value="Unassembled WGS sequence"/>
</dbReference>
<organism evidence="2 3">
    <name type="scientific">Paenibacillus odorifer</name>
    <dbReference type="NCBI Taxonomy" id="189426"/>
    <lineage>
        <taxon>Bacteria</taxon>
        <taxon>Bacillati</taxon>
        <taxon>Bacillota</taxon>
        <taxon>Bacilli</taxon>
        <taxon>Bacillales</taxon>
        <taxon>Paenibacillaceae</taxon>
        <taxon>Paenibacillus</taxon>
    </lineage>
</organism>
<feature type="domain" description="PilZ" evidence="1">
    <location>
        <begin position="32"/>
        <end position="111"/>
    </location>
</feature>
<comment type="caution">
    <text evidence="2">The sequence shown here is derived from an EMBL/GenBank/DDBJ whole genome shotgun (WGS) entry which is preliminary data.</text>
</comment>